<keyword evidence="2" id="KW-0472">Membrane</keyword>
<evidence type="ECO:0000256" key="2">
    <source>
        <dbReference type="SAM" id="Phobius"/>
    </source>
</evidence>
<gene>
    <name evidence="4" type="ORF">DSM112329_05392</name>
</gene>
<keyword evidence="2" id="KW-1133">Transmembrane helix</keyword>
<dbReference type="KEGG" id="parq:DSM112329_05392"/>
<evidence type="ECO:0000313" key="4">
    <source>
        <dbReference type="EMBL" id="XAY08491.1"/>
    </source>
</evidence>
<proteinExistence type="predicted"/>
<keyword evidence="2" id="KW-0812">Transmembrane</keyword>
<protein>
    <recommendedName>
        <fullName evidence="3">Mce/MlaD domain-containing protein</fullName>
    </recommendedName>
</protein>
<dbReference type="AlphaFoldDB" id="A0AAU7B3P1"/>
<organism evidence="4">
    <name type="scientific">Paraconexibacter sp. AEG42_29</name>
    <dbReference type="NCBI Taxonomy" id="2997339"/>
    <lineage>
        <taxon>Bacteria</taxon>
        <taxon>Bacillati</taxon>
        <taxon>Actinomycetota</taxon>
        <taxon>Thermoleophilia</taxon>
        <taxon>Solirubrobacterales</taxon>
        <taxon>Paraconexibacteraceae</taxon>
        <taxon>Paraconexibacter</taxon>
    </lineage>
</organism>
<accession>A0AAU7B3P1</accession>
<feature type="domain" description="Mce/MlaD" evidence="3">
    <location>
        <begin position="62"/>
        <end position="137"/>
    </location>
</feature>
<feature type="transmembrane region" description="Helical" evidence="2">
    <location>
        <begin position="30"/>
        <end position="52"/>
    </location>
</feature>
<dbReference type="PANTHER" id="PTHR33371:SF4">
    <property type="entry name" value="INTERMEMBRANE PHOSPHOLIPID TRANSPORT SYSTEM BINDING PROTEIN MLAD"/>
    <property type="match status" value="1"/>
</dbReference>
<dbReference type="EMBL" id="CP114014">
    <property type="protein sequence ID" value="XAY08491.1"/>
    <property type="molecule type" value="Genomic_DNA"/>
</dbReference>
<evidence type="ECO:0000256" key="1">
    <source>
        <dbReference type="SAM" id="MobiDB-lite"/>
    </source>
</evidence>
<dbReference type="PANTHER" id="PTHR33371">
    <property type="entry name" value="INTERMEMBRANE PHOSPHOLIPID TRANSPORT SYSTEM BINDING PROTEIN MLAD-RELATED"/>
    <property type="match status" value="1"/>
</dbReference>
<name>A0AAU7B3P1_9ACTN</name>
<feature type="region of interest" description="Disordered" evidence="1">
    <location>
        <begin position="412"/>
        <end position="435"/>
    </location>
</feature>
<dbReference type="InterPro" id="IPR052336">
    <property type="entry name" value="MlaD_Phospholipid_Transporter"/>
</dbReference>
<dbReference type="RefSeq" id="WP_354699671.1">
    <property type="nucleotide sequence ID" value="NZ_CP114014.1"/>
</dbReference>
<dbReference type="Pfam" id="PF02470">
    <property type="entry name" value="MlaD"/>
    <property type="match status" value="1"/>
</dbReference>
<sequence>MHDSRQRPRPQKRISEQLNRSRVELEVRRAVQPLVVLLIGAAIGLGGFYYIYDHIGAGGGAKQTVKFAADDTTGLVPDRAEVRFKGIAAGIVTDVKIEDGKAVVTASVLKKWGPIYKDATASIRPNTPLQDMYLDITDRGTKTAGTTGENDVVPASHTDTSVNVADVLNTFQPDVRDRMQTLMAELGQGLDDRGAKLREAFVQLTPFIDVVARMSRQLSLRTGRTRRMVHNVGRLTKVLGDRDQSLRRVLDDGSRVLSATSDERTGLDGMLRELPPALRELDASFATLRGALPDVDQAVDRLDPVAAALPKGLASIKGLSADARPAVRALREPLTRLVPLSNNLRPFAASLSSSVRALRPQMPDLALATKDVAGCPVAAYMFFQWTASITKFDDSLGAYPTGDFGFGADSLSGVKSPGRSASPSCARGGPKGSEP</sequence>
<reference evidence="4" key="1">
    <citation type="submission" date="2022-12" db="EMBL/GenBank/DDBJ databases">
        <title>Paraconexibacter alkalitolerans sp. nov. and Baekduia alba sp. nov., isolated from soil and emended description of the genera Paraconexibacter (Chun et al., 2020) and Baekduia (An et al., 2020).</title>
        <authorList>
            <person name="Vieira S."/>
            <person name="Huber K.J."/>
            <person name="Geppert A."/>
            <person name="Wolf J."/>
            <person name="Neumann-Schaal M."/>
            <person name="Muesken M."/>
            <person name="Overmann J."/>
        </authorList>
    </citation>
    <scope>NUCLEOTIDE SEQUENCE</scope>
    <source>
        <strain evidence="4">AEG42_29</strain>
    </source>
</reference>
<evidence type="ECO:0000259" key="3">
    <source>
        <dbReference type="Pfam" id="PF02470"/>
    </source>
</evidence>
<dbReference type="InterPro" id="IPR003399">
    <property type="entry name" value="Mce/MlaD"/>
</dbReference>